<gene>
    <name evidence="3" type="ORF">KFL_000690260</name>
</gene>
<dbReference type="GO" id="GO:0016491">
    <property type="term" value="F:oxidoreductase activity"/>
    <property type="evidence" value="ECO:0007669"/>
    <property type="project" value="UniProtKB-KW"/>
</dbReference>
<keyword evidence="1" id="KW-0560">Oxidoreductase</keyword>
<feature type="domain" description="Fe2OG dioxygenase" evidence="2">
    <location>
        <begin position="54"/>
        <end position="155"/>
    </location>
</feature>
<proteinExistence type="inferred from homology"/>
<dbReference type="AlphaFoldDB" id="A0A1Y1HYV8"/>
<evidence type="ECO:0000313" key="3">
    <source>
        <dbReference type="EMBL" id="GAQ81048.1"/>
    </source>
</evidence>
<dbReference type="EMBL" id="DF237018">
    <property type="protein sequence ID" value="GAQ81048.1"/>
    <property type="molecule type" value="Genomic_DNA"/>
</dbReference>
<evidence type="ECO:0000256" key="1">
    <source>
        <dbReference type="RuleBase" id="RU003682"/>
    </source>
</evidence>
<dbReference type="STRING" id="105231.A0A1Y1HYV8"/>
<dbReference type="Pfam" id="PF13640">
    <property type="entry name" value="2OG-FeII_Oxy_3"/>
    <property type="match status" value="1"/>
</dbReference>
<dbReference type="InterPro" id="IPR005123">
    <property type="entry name" value="Oxoglu/Fe-dep_dioxygenase_dom"/>
</dbReference>
<dbReference type="OMA" id="GSFYKSH"/>
<dbReference type="PANTHER" id="PTHR33099:SF14">
    <property type="entry name" value="PROLYL 4-HYDROXYLASE ALPHA SUBUNIT FE(2+) 2OG DIOXYGENASE DOMAIN-CONTAINING PROTEIN"/>
    <property type="match status" value="1"/>
</dbReference>
<evidence type="ECO:0000259" key="2">
    <source>
        <dbReference type="PROSITE" id="PS51471"/>
    </source>
</evidence>
<name>A0A1Y1HYV8_KLENI</name>
<dbReference type="Gene3D" id="2.60.120.620">
    <property type="entry name" value="q2cbj1_9rhob like domain"/>
    <property type="match status" value="1"/>
</dbReference>
<dbReference type="PANTHER" id="PTHR33099">
    <property type="entry name" value="FE2OG DIOXYGENASE DOMAIN-CONTAINING PROTEIN"/>
    <property type="match status" value="1"/>
</dbReference>
<dbReference type="Proteomes" id="UP000054558">
    <property type="component" value="Unassembled WGS sequence"/>
</dbReference>
<evidence type="ECO:0000313" key="4">
    <source>
        <dbReference type="Proteomes" id="UP000054558"/>
    </source>
</evidence>
<comment type="similarity">
    <text evidence="1">Belongs to the iron/ascorbate-dependent oxidoreductase family.</text>
</comment>
<dbReference type="InterPro" id="IPR044862">
    <property type="entry name" value="Pro_4_hyd_alph_FE2OG_OXY"/>
</dbReference>
<dbReference type="OrthoDB" id="27483at2759"/>
<keyword evidence="4" id="KW-1185">Reference proteome</keyword>
<accession>A0A1Y1HYV8</accession>
<protein>
    <recommendedName>
        <fullName evidence="2">Fe2OG dioxygenase domain-containing protein</fullName>
    </recommendedName>
</protein>
<dbReference type="PROSITE" id="PS51471">
    <property type="entry name" value="FE2OG_OXY"/>
    <property type="match status" value="1"/>
</dbReference>
<organism evidence="3 4">
    <name type="scientific">Klebsormidium nitens</name>
    <name type="common">Green alga</name>
    <name type="synonym">Ulothrix nitens</name>
    <dbReference type="NCBI Taxonomy" id="105231"/>
    <lineage>
        <taxon>Eukaryota</taxon>
        <taxon>Viridiplantae</taxon>
        <taxon>Streptophyta</taxon>
        <taxon>Klebsormidiophyceae</taxon>
        <taxon>Klebsormidiales</taxon>
        <taxon>Klebsormidiaceae</taxon>
        <taxon>Klebsormidium</taxon>
    </lineage>
</organism>
<keyword evidence="1" id="KW-0408">Iron</keyword>
<sequence>MLKTVVSFLEDTQTTYHCLTFCRKALKLDPSAFTCSFQVSDYGILSAIQKVMTTEDKCIRTELHKLNVYRAGDFFKAHVDTPRGPQMFGSLIICLPSAHNGGNLRISHGKKNVNIDWSEKSEDHIQWVALYSDCEHEVKEVLGGYRVTLTYNLYADPLPGPRKSPLTHPNVVLKHTVLYQTLVKALSLDSFMHDGGILGLSLQHRYPHVSEVFVKAPEMMLKGADAVIFAVAKQLGLETQFVQVYYDSELDQLDVQDVSTMYENEEERGLDHLRNNFRLSCNVDYNDVTWCVQGSNFQEPGKIGSAYGNEPSVEVHYCVAALLVVIPEWGEDRGKLLTAAEEDTV</sequence>
<keyword evidence="1" id="KW-0479">Metal-binding</keyword>
<dbReference type="GO" id="GO:0046872">
    <property type="term" value="F:metal ion binding"/>
    <property type="evidence" value="ECO:0007669"/>
    <property type="project" value="UniProtKB-KW"/>
</dbReference>
<reference evidence="3 4" key="1">
    <citation type="journal article" date="2014" name="Nat. Commun.">
        <title>Klebsormidium flaccidum genome reveals primary factors for plant terrestrial adaptation.</title>
        <authorList>
            <person name="Hori K."/>
            <person name="Maruyama F."/>
            <person name="Fujisawa T."/>
            <person name="Togashi T."/>
            <person name="Yamamoto N."/>
            <person name="Seo M."/>
            <person name="Sato S."/>
            <person name="Yamada T."/>
            <person name="Mori H."/>
            <person name="Tajima N."/>
            <person name="Moriyama T."/>
            <person name="Ikeuchi M."/>
            <person name="Watanabe M."/>
            <person name="Wada H."/>
            <person name="Kobayashi K."/>
            <person name="Saito M."/>
            <person name="Masuda T."/>
            <person name="Sasaki-Sekimoto Y."/>
            <person name="Mashiguchi K."/>
            <person name="Awai K."/>
            <person name="Shimojima M."/>
            <person name="Masuda S."/>
            <person name="Iwai M."/>
            <person name="Nobusawa T."/>
            <person name="Narise T."/>
            <person name="Kondo S."/>
            <person name="Saito H."/>
            <person name="Sato R."/>
            <person name="Murakawa M."/>
            <person name="Ihara Y."/>
            <person name="Oshima-Yamada Y."/>
            <person name="Ohtaka K."/>
            <person name="Satoh M."/>
            <person name="Sonobe K."/>
            <person name="Ishii M."/>
            <person name="Ohtani R."/>
            <person name="Kanamori-Sato M."/>
            <person name="Honoki R."/>
            <person name="Miyazaki D."/>
            <person name="Mochizuki H."/>
            <person name="Umetsu J."/>
            <person name="Higashi K."/>
            <person name="Shibata D."/>
            <person name="Kamiya Y."/>
            <person name="Sato N."/>
            <person name="Nakamura Y."/>
            <person name="Tabata S."/>
            <person name="Ida S."/>
            <person name="Kurokawa K."/>
            <person name="Ohta H."/>
        </authorList>
    </citation>
    <scope>NUCLEOTIDE SEQUENCE [LARGE SCALE GENOMIC DNA]</scope>
    <source>
        <strain evidence="3 4">NIES-2285</strain>
    </source>
</reference>